<dbReference type="Proteomes" id="UP000177907">
    <property type="component" value="Unassembled WGS sequence"/>
</dbReference>
<dbReference type="STRING" id="1798704.A3J93_04495"/>
<evidence type="ECO:0000259" key="1">
    <source>
        <dbReference type="PROSITE" id="PS50879"/>
    </source>
</evidence>
<name>A0A1F6NXW2_9BACT</name>
<dbReference type="SUPFAM" id="SSF53098">
    <property type="entry name" value="Ribonuclease H-like"/>
    <property type="match status" value="1"/>
</dbReference>
<protein>
    <recommendedName>
        <fullName evidence="1">RNase H type-1 domain-containing protein</fullName>
    </recommendedName>
</protein>
<dbReference type="Gene3D" id="3.30.420.10">
    <property type="entry name" value="Ribonuclease H-like superfamily/Ribonuclease H"/>
    <property type="match status" value="1"/>
</dbReference>
<gene>
    <name evidence="2" type="ORF">A3J93_04495</name>
</gene>
<dbReference type="PROSITE" id="PS50879">
    <property type="entry name" value="RNASE_H_1"/>
    <property type="match status" value="1"/>
</dbReference>
<organism evidence="2 3">
    <name type="scientific">Candidatus Magasanikbacteria bacterium RIFOXYC2_FULL_42_28</name>
    <dbReference type="NCBI Taxonomy" id="1798704"/>
    <lineage>
        <taxon>Bacteria</taxon>
        <taxon>Candidatus Magasanikiibacteriota</taxon>
    </lineage>
</organism>
<dbReference type="GO" id="GO:0004523">
    <property type="term" value="F:RNA-DNA hybrid ribonuclease activity"/>
    <property type="evidence" value="ECO:0007669"/>
    <property type="project" value="InterPro"/>
</dbReference>
<reference evidence="2 3" key="1">
    <citation type="journal article" date="2016" name="Nat. Commun.">
        <title>Thousands of microbial genomes shed light on interconnected biogeochemical processes in an aquifer system.</title>
        <authorList>
            <person name="Anantharaman K."/>
            <person name="Brown C.T."/>
            <person name="Hug L.A."/>
            <person name="Sharon I."/>
            <person name="Castelle C.J."/>
            <person name="Probst A.J."/>
            <person name="Thomas B.C."/>
            <person name="Singh A."/>
            <person name="Wilkins M.J."/>
            <person name="Karaoz U."/>
            <person name="Brodie E.L."/>
            <person name="Williams K.H."/>
            <person name="Hubbard S.S."/>
            <person name="Banfield J.F."/>
        </authorList>
    </citation>
    <scope>NUCLEOTIDE SEQUENCE [LARGE SCALE GENOMIC DNA]</scope>
</reference>
<comment type="caution">
    <text evidence="2">The sequence shown here is derived from an EMBL/GenBank/DDBJ whole genome shotgun (WGS) entry which is preliminary data.</text>
</comment>
<dbReference type="InterPro" id="IPR012337">
    <property type="entry name" value="RNaseH-like_sf"/>
</dbReference>
<dbReference type="EMBL" id="MFQZ01000002">
    <property type="protein sequence ID" value="OGH88494.1"/>
    <property type="molecule type" value="Genomic_DNA"/>
</dbReference>
<dbReference type="InterPro" id="IPR002156">
    <property type="entry name" value="RNaseH_domain"/>
</dbReference>
<dbReference type="CDD" id="cd09279">
    <property type="entry name" value="RNase_HI_like"/>
    <property type="match status" value="1"/>
</dbReference>
<feature type="domain" description="RNase H type-1" evidence="1">
    <location>
        <begin position="1"/>
        <end position="130"/>
    </location>
</feature>
<proteinExistence type="predicted"/>
<accession>A0A1F6NXW2</accession>
<dbReference type="InterPro" id="IPR036397">
    <property type="entry name" value="RNaseH_sf"/>
</dbReference>
<dbReference type="GO" id="GO:0003676">
    <property type="term" value="F:nucleic acid binding"/>
    <property type="evidence" value="ECO:0007669"/>
    <property type="project" value="InterPro"/>
</dbReference>
<evidence type="ECO:0000313" key="3">
    <source>
        <dbReference type="Proteomes" id="UP000177907"/>
    </source>
</evidence>
<sequence>MKLIIYTDGGARGNPGPAAAGVVIKDTTGKILAAYGEYLGKQTNNFAEYSALISGLKKAATLGAMEVDCILDSELIVKQMKREYKVKEPTLQKLFIQAYNATTLFKKVTFRHVPRAQNKEADKMVNEALDGNI</sequence>
<evidence type="ECO:0000313" key="2">
    <source>
        <dbReference type="EMBL" id="OGH88494.1"/>
    </source>
</evidence>
<dbReference type="AlphaFoldDB" id="A0A1F6NXW2"/>
<dbReference type="Pfam" id="PF13456">
    <property type="entry name" value="RVT_3"/>
    <property type="match status" value="1"/>
</dbReference>
<dbReference type="PANTHER" id="PTHR46387:SF2">
    <property type="entry name" value="RIBONUCLEASE HI"/>
    <property type="match status" value="1"/>
</dbReference>
<dbReference type="PANTHER" id="PTHR46387">
    <property type="entry name" value="POLYNUCLEOTIDYL TRANSFERASE, RIBONUCLEASE H-LIKE SUPERFAMILY PROTEIN"/>
    <property type="match status" value="1"/>
</dbReference>